<reference evidence="2" key="1">
    <citation type="submission" date="2012-06" db="EMBL/GenBank/DDBJ databases">
        <title>The complete genome of Belliella baltica DSM 15883.</title>
        <authorList>
            <person name="Lucas S."/>
            <person name="Copeland A."/>
            <person name="Lapidus A."/>
            <person name="Goodwin L."/>
            <person name="Pitluck S."/>
            <person name="Peters L."/>
            <person name="Mikhailova N."/>
            <person name="Davenport K."/>
            <person name="Kyrpides N."/>
            <person name="Mavromatis K."/>
            <person name="Pagani I."/>
            <person name="Ivanova N."/>
            <person name="Ovchinnikova G."/>
            <person name="Zeytun A."/>
            <person name="Detter J.C."/>
            <person name="Han C."/>
            <person name="Land M."/>
            <person name="Hauser L."/>
            <person name="Markowitz V."/>
            <person name="Cheng J.-F."/>
            <person name="Hugenholtz P."/>
            <person name="Woyke T."/>
            <person name="Wu D."/>
            <person name="Tindall B."/>
            <person name="Pomrenke H."/>
            <person name="Brambilla E."/>
            <person name="Klenk H.-P."/>
            <person name="Eisen J.A."/>
        </authorList>
    </citation>
    <scope>NUCLEOTIDE SEQUENCE [LARGE SCALE GENOMIC DNA]</scope>
    <source>
        <strain evidence="2">DSM 15883 / CIP 108006 / LMG 21964 / BA134</strain>
    </source>
</reference>
<name>I3Z9F5_BELBD</name>
<dbReference type="Proteomes" id="UP000006050">
    <property type="component" value="Chromosome"/>
</dbReference>
<keyword evidence="2" id="KW-1185">Reference proteome</keyword>
<gene>
    <name evidence="1" type="ordered locus">Belba_3370</name>
</gene>
<dbReference type="PATRIC" id="fig|866536.3.peg.3487"/>
<evidence type="ECO:0000313" key="2">
    <source>
        <dbReference type="Proteomes" id="UP000006050"/>
    </source>
</evidence>
<dbReference type="STRING" id="866536.Belba_3370"/>
<dbReference type="AlphaFoldDB" id="I3Z9F5"/>
<evidence type="ECO:0000313" key="1">
    <source>
        <dbReference type="EMBL" id="AFL85873.1"/>
    </source>
</evidence>
<accession>I3Z9F5</accession>
<protein>
    <recommendedName>
        <fullName evidence="3">DUF4221 domain-containing protein</fullName>
    </recommendedName>
</protein>
<organism evidence="1 2">
    <name type="scientific">Belliella baltica (strain DSM 15883 / CIP 108006 / LMG 21964 / BA134)</name>
    <dbReference type="NCBI Taxonomy" id="866536"/>
    <lineage>
        <taxon>Bacteria</taxon>
        <taxon>Pseudomonadati</taxon>
        <taxon>Bacteroidota</taxon>
        <taxon>Cytophagia</taxon>
        <taxon>Cytophagales</taxon>
        <taxon>Cyclobacteriaceae</taxon>
        <taxon>Belliella</taxon>
    </lineage>
</organism>
<dbReference type="EMBL" id="CP003281">
    <property type="protein sequence ID" value="AFL85873.1"/>
    <property type="molecule type" value="Genomic_DNA"/>
</dbReference>
<evidence type="ECO:0008006" key="3">
    <source>
        <dbReference type="Google" id="ProtNLM"/>
    </source>
</evidence>
<dbReference type="HOGENOM" id="CLU_717011_0_0_10"/>
<proteinExistence type="predicted"/>
<sequence length="385" mass="45799">MMKLYYLSYLLIFNLACTNQKNERVQAGYTIDLEEGKVNFSNTYLSSDVGFIHGQSIDSKKLLIFNQFNWKLEMIDFESLVVEEVLQLDQDGPSSVFSPTHIVDTEKYWLFFDQFNYARINKFNHQVEKWSLKKSKDRDWEIAFSDLEFLKEVFTLSNNSELDENGTETVWVLSQDMRSDKLRFLHFDFVEVEFQVLPSPWESDLIEDHIIKVDLGGASLRNQFSPMILPIQNKFITTYSFKNQIDVYDKNSGELLFKELFQSTLFKNEKERPISNLNDQQRGFDKENIFDWNLDVEFSQLYYLKEIDKYIRLIRSETEGSIKRGFKVFLSIYDSEMNLDYELSLSEINEDLSFEHYFVNNHLYIKASNNESEDKLKFYKLKIEH</sequence>
<dbReference type="KEGG" id="bbd:Belba_3370"/>